<dbReference type="OrthoDB" id="452847at2"/>
<dbReference type="eggNOG" id="ENOG5032T2J">
    <property type="taxonomic scope" value="Bacteria"/>
</dbReference>
<evidence type="ECO:0000313" key="2">
    <source>
        <dbReference type="EMBL" id="ABG52121.1"/>
    </source>
</evidence>
<evidence type="ECO:0000256" key="1">
    <source>
        <dbReference type="SAM" id="SignalP"/>
    </source>
</evidence>
<dbReference type="EMBL" id="CP000393">
    <property type="protein sequence ID" value="ABG52121.1"/>
    <property type="molecule type" value="Genomic_DNA"/>
</dbReference>
<dbReference type="AlphaFoldDB" id="Q110F3"/>
<dbReference type="KEGG" id="ter:Tery_2960"/>
<organism evidence="2">
    <name type="scientific">Trichodesmium erythraeum (strain IMS101)</name>
    <dbReference type="NCBI Taxonomy" id="203124"/>
    <lineage>
        <taxon>Bacteria</taxon>
        <taxon>Bacillati</taxon>
        <taxon>Cyanobacteriota</taxon>
        <taxon>Cyanophyceae</taxon>
        <taxon>Oscillatoriophycideae</taxon>
        <taxon>Oscillatoriales</taxon>
        <taxon>Microcoleaceae</taxon>
        <taxon>Trichodesmium</taxon>
    </lineage>
</organism>
<keyword evidence="1" id="KW-0732">Signal</keyword>
<name>Q110F3_TRIEI</name>
<dbReference type="RefSeq" id="WP_011612477.1">
    <property type="nucleotide sequence ID" value="NC_008312.1"/>
</dbReference>
<gene>
    <name evidence="2" type="ordered locus">Tery_2960</name>
</gene>
<feature type="signal peptide" evidence="1">
    <location>
        <begin position="1"/>
        <end position="25"/>
    </location>
</feature>
<reference evidence="2" key="1">
    <citation type="submission" date="2006-06" db="EMBL/GenBank/DDBJ databases">
        <title>Complete sequence of Trichodesmium erythraeum IMS101.</title>
        <authorList>
            <consortium name="US DOE Joint Genome Institute"/>
            <person name="Copeland A."/>
            <person name="Lucas S."/>
            <person name="Lapidus A."/>
            <person name="Barry K."/>
            <person name="Detter J.C."/>
            <person name="Glavina del Rio T."/>
            <person name="Hammon N."/>
            <person name="Israni S."/>
            <person name="Dalin E."/>
            <person name="Tice H."/>
            <person name="Pitluck S."/>
            <person name="Kiss H."/>
            <person name="Munk A.C."/>
            <person name="Brettin T."/>
            <person name="Bruce D."/>
            <person name="Han C."/>
            <person name="Tapia R."/>
            <person name="Gilna P."/>
            <person name="Schmutz J."/>
            <person name="Larimer F."/>
            <person name="Land M."/>
            <person name="Hauser L."/>
            <person name="Kyrpides N."/>
            <person name="Kim E."/>
            <person name="Richardson P."/>
        </authorList>
    </citation>
    <scope>NUCLEOTIDE SEQUENCE [LARGE SCALE GENOMIC DNA]</scope>
    <source>
        <strain evidence="2">IMS101</strain>
    </source>
</reference>
<protein>
    <submittedName>
        <fullName evidence="2">Uncharacterized protein</fullName>
    </submittedName>
</protein>
<accession>Q110F3</accession>
<proteinExistence type="predicted"/>
<feature type="chain" id="PRO_5004179959" evidence="1">
    <location>
        <begin position="26"/>
        <end position="153"/>
    </location>
</feature>
<dbReference type="HOGENOM" id="CLU_1712471_0_0_3"/>
<sequence length="153" mass="17013">MKKFSTLLGSLCALVVANLPLPALAIPSDFDYKSNPEEYHPLPDLSIPYRTLPRKFDFPIITEIEIDNNVRTDNPITDAFVNTLPSIPTGITLDELLRYRAEYTAAIEAWGEEVTECLNQKPRLLRVSTGNPVIINGTEGTIVLNANNRAICK</sequence>